<keyword evidence="1" id="KW-1133">Transmembrane helix</keyword>
<dbReference type="GO" id="GO:0005524">
    <property type="term" value="F:ATP binding"/>
    <property type="evidence" value="ECO:0007669"/>
    <property type="project" value="UniProtKB-KW"/>
</dbReference>
<proteinExistence type="predicted"/>
<dbReference type="RefSeq" id="WP_117543882.1">
    <property type="nucleotide sequence ID" value="NZ_QVLV01000002.1"/>
</dbReference>
<dbReference type="InterPro" id="IPR036890">
    <property type="entry name" value="HATPase_C_sf"/>
</dbReference>
<keyword evidence="1" id="KW-0812">Transmembrane</keyword>
<dbReference type="PANTHER" id="PTHR40448:SF1">
    <property type="entry name" value="TWO-COMPONENT SENSOR HISTIDINE KINASE"/>
    <property type="match status" value="1"/>
</dbReference>
<name>A0A3E3IB88_9FIRM</name>
<sequence length="426" mass="48555">MGQVIRCIILSLMVGICVKIYFETLLARRKWRHKWVEYTLLPVLTAGFILIAFTEIPPYFLQPLRLILLLFVTAQIYFQVKPLQNFILSVLFCGVIWIVELVTVSLLYMLPWQDYLLPGLQEETAYCILLCLVLLLHRRLKGRAYVLENTKWLRFGYFPIISMAAITAVGMISWNGDESQNRIFLIVTAGFGIMNLLAFYFIWEILVKEAKLRRFVIMQEKTRNQMELYRTMQSSFEQQKRFLHDYKNQLGCVQGLLADGKTEEAGSYIAGLVGSLQKSGDYVNTNHPAVNVVLNRKYADALEKKITITMSVNDLSGLTMKEEEIVTLLVNLLDNAMEACEKLDTGRIIRLKMILEDGELTLSVKNPFAGTLKRKGNIFLTTKEESAGHGIGLLNVNEVIRKCGGTCVVKEEDGWFCFYAVIPAAE</sequence>
<feature type="transmembrane region" description="Helical" evidence="1">
    <location>
        <begin position="115"/>
        <end position="136"/>
    </location>
</feature>
<gene>
    <name evidence="3" type="ORF">DXC51_04440</name>
</gene>
<organism evidence="3 4">
    <name type="scientific">Eisenbergiella massiliensis</name>
    <dbReference type="NCBI Taxonomy" id="1720294"/>
    <lineage>
        <taxon>Bacteria</taxon>
        <taxon>Bacillati</taxon>
        <taxon>Bacillota</taxon>
        <taxon>Clostridia</taxon>
        <taxon>Lachnospirales</taxon>
        <taxon>Lachnospiraceae</taxon>
        <taxon>Eisenbergiella</taxon>
    </lineage>
</organism>
<dbReference type="SMART" id="SM00387">
    <property type="entry name" value="HATPase_c"/>
    <property type="match status" value="1"/>
</dbReference>
<keyword evidence="1" id="KW-0472">Membrane</keyword>
<dbReference type="AlphaFoldDB" id="A0A3E3IB88"/>
<protein>
    <submittedName>
        <fullName evidence="3">ATP-binding protein</fullName>
    </submittedName>
</protein>
<keyword evidence="4" id="KW-1185">Reference proteome</keyword>
<dbReference type="SUPFAM" id="SSF55874">
    <property type="entry name" value="ATPase domain of HSP90 chaperone/DNA topoisomerase II/histidine kinase"/>
    <property type="match status" value="1"/>
</dbReference>
<evidence type="ECO:0000259" key="2">
    <source>
        <dbReference type="SMART" id="SM00387"/>
    </source>
</evidence>
<feature type="transmembrane region" description="Helical" evidence="1">
    <location>
        <begin position="35"/>
        <end position="53"/>
    </location>
</feature>
<accession>A0A3E3IB88</accession>
<dbReference type="Pfam" id="PF14501">
    <property type="entry name" value="HATPase_c_5"/>
    <property type="match status" value="1"/>
</dbReference>
<comment type="caution">
    <text evidence="3">The sequence shown here is derived from an EMBL/GenBank/DDBJ whole genome shotgun (WGS) entry which is preliminary data.</text>
</comment>
<evidence type="ECO:0000313" key="4">
    <source>
        <dbReference type="Proteomes" id="UP000260812"/>
    </source>
</evidence>
<feature type="transmembrane region" description="Helical" evidence="1">
    <location>
        <begin position="157"/>
        <end position="176"/>
    </location>
</feature>
<dbReference type="InterPro" id="IPR003594">
    <property type="entry name" value="HATPase_dom"/>
</dbReference>
<dbReference type="EMBL" id="QVLV01000002">
    <property type="protein sequence ID" value="RGE64316.1"/>
    <property type="molecule type" value="Genomic_DNA"/>
</dbReference>
<feature type="domain" description="Histidine kinase/HSP90-like ATPase" evidence="2">
    <location>
        <begin position="320"/>
        <end position="426"/>
    </location>
</feature>
<dbReference type="GO" id="GO:0042802">
    <property type="term" value="F:identical protein binding"/>
    <property type="evidence" value="ECO:0007669"/>
    <property type="project" value="TreeGrafter"/>
</dbReference>
<keyword evidence="3" id="KW-0067">ATP-binding</keyword>
<reference evidence="3" key="1">
    <citation type="submission" date="2018-08" db="EMBL/GenBank/DDBJ databases">
        <title>A genome reference for cultivated species of the human gut microbiota.</title>
        <authorList>
            <person name="Zou Y."/>
            <person name="Xue W."/>
            <person name="Luo G."/>
        </authorList>
    </citation>
    <scope>NUCLEOTIDE SEQUENCE [LARGE SCALE GENOMIC DNA]</scope>
    <source>
        <strain evidence="3">TF05-5AC</strain>
    </source>
</reference>
<keyword evidence="3" id="KW-0547">Nucleotide-binding</keyword>
<dbReference type="GeneID" id="97986153"/>
<dbReference type="Proteomes" id="UP000260812">
    <property type="component" value="Unassembled WGS sequence"/>
</dbReference>
<evidence type="ECO:0000256" key="1">
    <source>
        <dbReference type="SAM" id="Phobius"/>
    </source>
</evidence>
<evidence type="ECO:0000313" key="3">
    <source>
        <dbReference type="EMBL" id="RGE64316.1"/>
    </source>
</evidence>
<feature type="transmembrane region" description="Helical" evidence="1">
    <location>
        <begin position="182"/>
        <end position="203"/>
    </location>
</feature>
<dbReference type="InterPro" id="IPR032834">
    <property type="entry name" value="NatK-like_C"/>
</dbReference>
<dbReference type="Gene3D" id="3.30.565.10">
    <property type="entry name" value="Histidine kinase-like ATPase, C-terminal domain"/>
    <property type="match status" value="1"/>
</dbReference>
<feature type="transmembrane region" description="Helical" evidence="1">
    <location>
        <begin position="85"/>
        <end position="109"/>
    </location>
</feature>
<dbReference type="CDD" id="cd16935">
    <property type="entry name" value="HATPase_AgrC-ComD-like"/>
    <property type="match status" value="1"/>
</dbReference>
<dbReference type="PANTHER" id="PTHR40448">
    <property type="entry name" value="TWO-COMPONENT SENSOR HISTIDINE KINASE"/>
    <property type="match status" value="1"/>
</dbReference>